<dbReference type="GO" id="GO:0006605">
    <property type="term" value="P:protein targeting"/>
    <property type="evidence" value="ECO:0007669"/>
    <property type="project" value="UniProtKB-UniRule"/>
</dbReference>
<dbReference type="InterPro" id="IPR014018">
    <property type="entry name" value="SecA_motor_DEAD"/>
</dbReference>
<evidence type="ECO:0000256" key="12">
    <source>
        <dbReference type="HAMAP-Rule" id="MF_01382"/>
    </source>
</evidence>
<dbReference type="InterPro" id="IPR011116">
    <property type="entry name" value="SecA_Wing/Scaffold"/>
</dbReference>
<evidence type="ECO:0000256" key="1">
    <source>
        <dbReference type="ARBA" id="ARBA00004170"/>
    </source>
</evidence>
<dbReference type="GO" id="GO:0017038">
    <property type="term" value="P:protein import"/>
    <property type="evidence" value="ECO:0007669"/>
    <property type="project" value="InterPro"/>
</dbReference>
<dbReference type="PROSITE" id="PS51192">
    <property type="entry name" value="HELICASE_ATP_BIND_1"/>
    <property type="match status" value="1"/>
</dbReference>
<evidence type="ECO:0000256" key="5">
    <source>
        <dbReference type="ARBA" id="ARBA00022490"/>
    </source>
</evidence>
<feature type="domain" description="SecA family profile" evidence="16">
    <location>
        <begin position="1"/>
        <end position="612"/>
    </location>
</feature>
<feature type="binding site" evidence="12">
    <location>
        <position position="83"/>
    </location>
    <ligand>
        <name>ATP</name>
        <dbReference type="ChEBI" id="CHEBI:30616"/>
    </ligand>
</feature>
<dbReference type="GO" id="GO:0043952">
    <property type="term" value="P:protein transport by the Sec complex"/>
    <property type="evidence" value="ECO:0007669"/>
    <property type="project" value="UniProtKB-ARBA"/>
</dbReference>
<dbReference type="Proteomes" id="UP000178515">
    <property type="component" value="Unassembled WGS sequence"/>
</dbReference>
<keyword evidence="7 12" id="KW-0067">ATP-binding</keyword>
<evidence type="ECO:0000259" key="16">
    <source>
        <dbReference type="PROSITE" id="PS51196"/>
    </source>
</evidence>
<dbReference type="FunFam" id="3.40.50.300:FF:000113">
    <property type="entry name" value="Preprotein translocase subunit SecA"/>
    <property type="match status" value="1"/>
</dbReference>
<reference evidence="17 18" key="1">
    <citation type="journal article" date="2016" name="Nat. Commun.">
        <title>Thousands of microbial genomes shed light on interconnected biogeochemical processes in an aquifer system.</title>
        <authorList>
            <person name="Anantharaman K."/>
            <person name="Brown C.T."/>
            <person name="Hug L.A."/>
            <person name="Sharon I."/>
            <person name="Castelle C.J."/>
            <person name="Probst A.J."/>
            <person name="Thomas B.C."/>
            <person name="Singh A."/>
            <person name="Wilkins M.J."/>
            <person name="Karaoz U."/>
            <person name="Brodie E.L."/>
            <person name="Williams K.H."/>
            <person name="Hubbard S.S."/>
            <person name="Banfield J.F."/>
        </authorList>
    </citation>
    <scope>NUCLEOTIDE SEQUENCE [LARGE SCALE GENOMIC DNA]</scope>
</reference>
<comment type="caution">
    <text evidence="17">The sequence shown here is derived from an EMBL/GenBank/DDBJ whole genome shotgun (WGS) entry which is preliminary data.</text>
</comment>
<keyword evidence="11 12" id="KW-0472">Membrane</keyword>
<dbReference type="InterPro" id="IPR020937">
    <property type="entry name" value="SecA_CS"/>
</dbReference>
<feature type="binding site" evidence="12">
    <location>
        <begin position="101"/>
        <end position="105"/>
    </location>
    <ligand>
        <name>ATP</name>
        <dbReference type="ChEBI" id="CHEBI:30616"/>
    </ligand>
</feature>
<dbReference type="GO" id="GO:0005524">
    <property type="term" value="F:ATP binding"/>
    <property type="evidence" value="ECO:0007669"/>
    <property type="project" value="UniProtKB-UniRule"/>
</dbReference>
<dbReference type="InterPro" id="IPR036670">
    <property type="entry name" value="SecA_X-link_sf"/>
</dbReference>
<dbReference type="EC" id="7.4.2.8" evidence="12"/>
<evidence type="ECO:0000259" key="14">
    <source>
        <dbReference type="PROSITE" id="PS51192"/>
    </source>
</evidence>
<dbReference type="InterPro" id="IPR044722">
    <property type="entry name" value="SecA_SF2_C"/>
</dbReference>
<keyword evidence="9 12" id="KW-1278">Translocase</keyword>
<dbReference type="SUPFAM" id="SSF81767">
    <property type="entry name" value="Pre-protein crosslinking domain of SecA"/>
    <property type="match status" value="1"/>
</dbReference>
<dbReference type="InterPro" id="IPR014001">
    <property type="entry name" value="Helicase_ATP-bd"/>
</dbReference>
<evidence type="ECO:0000256" key="7">
    <source>
        <dbReference type="ARBA" id="ARBA00022840"/>
    </source>
</evidence>
<comment type="subunit">
    <text evidence="12">Monomer and homodimer. Part of the essential Sec protein translocation apparatus which comprises SecA, SecYEG and auxiliary proteins SecDF. Other proteins may also be involved.</text>
</comment>
<dbReference type="STRING" id="1797689.A3F24_02860"/>
<dbReference type="GO" id="GO:0005829">
    <property type="term" value="C:cytosol"/>
    <property type="evidence" value="ECO:0007669"/>
    <property type="project" value="TreeGrafter"/>
</dbReference>
<dbReference type="PROSITE" id="PS01312">
    <property type="entry name" value="SECA"/>
    <property type="match status" value="1"/>
</dbReference>
<accession>A0A1G1Z2E5</accession>
<evidence type="ECO:0000256" key="8">
    <source>
        <dbReference type="ARBA" id="ARBA00022927"/>
    </source>
</evidence>
<dbReference type="PANTHER" id="PTHR30612">
    <property type="entry name" value="SECA INNER MEMBRANE COMPONENT OF SEC PROTEIN SECRETION SYSTEM"/>
    <property type="match status" value="1"/>
</dbReference>
<dbReference type="InterPro" id="IPR027417">
    <property type="entry name" value="P-loop_NTPase"/>
</dbReference>
<dbReference type="InterPro" id="IPR036266">
    <property type="entry name" value="SecA_Wing/Scaffold_sf"/>
</dbReference>
<feature type="binding site" evidence="12">
    <location>
        <position position="525"/>
    </location>
    <ligand>
        <name>ATP</name>
        <dbReference type="ChEBI" id="CHEBI:30616"/>
    </ligand>
</feature>
<evidence type="ECO:0000256" key="10">
    <source>
        <dbReference type="ARBA" id="ARBA00023010"/>
    </source>
</evidence>
<dbReference type="InterPro" id="IPR000185">
    <property type="entry name" value="SecA"/>
</dbReference>
<dbReference type="Gene3D" id="3.40.50.300">
    <property type="entry name" value="P-loop containing nucleotide triphosphate hydrolases"/>
    <property type="match status" value="3"/>
</dbReference>
<dbReference type="Gene3D" id="3.90.1440.10">
    <property type="entry name" value="SecA, preprotein cross-linking domain"/>
    <property type="match status" value="1"/>
</dbReference>
<feature type="domain" description="Helicase ATP-binding" evidence="14">
    <location>
        <begin position="85"/>
        <end position="278"/>
    </location>
</feature>
<evidence type="ECO:0000256" key="9">
    <source>
        <dbReference type="ARBA" id="ARBA00022967"/>
    </source>
</evidence>
<evidence type="ECO:0000256" key="11">
    <source>
        <dbReference type="ARBA" id="ARBA00023136"/>
    </source>
</evidence>
<dbReference type="GO" id="GO:0031522">
    <property type="term" value="C:cell envelope Sec protein transport complex"/>
    <property type="evidence" value="ECO:0007669"/>
    <property type="project" value="TreeGrafter"/>
</dbReference>
<keyword evidence="4 12" id="KW-1003">Cell membrane</keyword>
<dbReference type="PRINTS" id="PR00906">
    <property type="entry name" value="SECA"/>
</dbReference>
<dbReference type="GO" id="GO:0005886">
    <property type="term" value="C:plasma membrane"/>
    <property type="evidence" value="ECO:0007669"/>
    <property type="project" value="UniProtKB-SubCell"/>
</dbReference>
<evidence type="ECO:0000256" key="13">
    <source>
        <dbReference type="RuleBase" id="RU003874"/>
    </source>
</evidence>
<dbReference type="InterPro" id="IPR001650">
    <property type="entry name" value="Helicase_C-like"/>
</dbReference>
<comment type="function">
    <text evidence="12">Part of the Sec protein translocase complex. Interacts with the SecYEG preprotein conducting channel. Has a central role in coupling the hydrolysis of ATP to the transfer of proteins into and across the cell membrane, serving as an ATP-driven molecular motor driving the stepwise translocation of polypeptide chains across the membrane.</text>
</comment>
<evidence type="ECO:0000256" key="3">
    <source>
        <dbReference type="ARBA" id="ARBA00022448"/>
    </source>
</evidence>
<proteinExistence type="inferred from homology"/>
<gene>
    <name evidence="12" type="primary">secA</name>
    <name evidence="17" type="ORF">A3F24_02860</name>
</gene>
<dbReference type="CDD" id="cd17928">
    <property type="entry name" value="DEXDc_SecA"/>
    <property type="match status" value="1"/>
</dbReference>
<dbReference type="SMART" id="SM00958">
    <property type="entry name" value="SecA_PP_bind"/>
    <property type="match status" value="1"/>
</dbReference>
<dbReference type="SMART" id="SM00957">
    <property type="entry name" value="SecA_DEAD"/>
    <property type="match status" value="1"/>
</dbReference>
<keyword evidence="6 12" id="KW-0547">Nucleotide-binding</keyword>
<dbReference type="PANTHER" id="PTHR30612:SF0">
    <property type="entry name" value="CHLOROPLAST PROTEIN-TRANSPORTING ATPASE"/>
    <property type="match status" value="1"/>
</dbReference>
<feature type="domain" description="Helicase C-terminal" evidence="15">
    <location>
        <begin position="443"/>
        <end position="638"/>
    </location>
</feature>
<sequence>MGLSFFSGLFSSGTKKFDPLVNSINAFEPELQTLPDEALRERSLKLRDRVQGGTSLDEVLPEAFALVREAAQRTLHQRHYDVQLLAGIVLHSGAIAEMATGEGKTLAATTAVYLNALEGKGAHVVTVNDYLAKRDAVWMGQIYQALGFTTSCLIHEAAYLYDPLWKIPQEETALIDTERDTTGSFIVQEEFLKPITRREGYLADITYGTNHEFGFDYLRDNLVHQLERQSQRGHHFAIVDEVDSILIDEARTPLIISAPDQSSSQYYKLFAGVVARLKKEEDYVVDEKLRSVEITEEGINKVEAQISIKDLYAPDNIQLVRYLEACLKAQALFQKDTDYVVRDGEIIIVDQFTGRMMPGRRYSLGIHQAIEAKENVAVQEESRTFAQISIQNYFRLYKKIAGMTGTAQTSAEEFHKVYNLEVVSIPTNRPMVRKDSVDLVYKNLDAKYRAIAEDVKKRHTAGQPVLIGTASIEKNEILSEFLKEAGVPHEILNAKNHEREGAIIAQAGREGAVTVATNMAGRGVDIILGGNPPDTSEAQKVKDLGGLHVLGTERHEARRIDNQLRGRSGRQGDSGSSQFFLSLEDDLLRVFGGGKLKSFIERFNLPDDVPIDSKMVSKAVQEAQGKVEGMNFDLRKHLLDFDDVLNKQRTTIYKRRQTILGTLDADSLEALVEEVFDTILVRLEEAALPPEELLKLLKEGGIVATDDARTSVSSEEARTIVMSRLDGYENFHLLKSPLLSVLDAFWMNHLDDMEHLAESVRIRAYGQRDPLTEYRSEGSQLFSRMQENFEQWVFSNLFKLVIKEQPASQVNQFSAGDNTRYQNVGRNDPCPCGAKKADGTPKKYKHCHGRNA</sequence>
<dbReference type="HAMAP" id="MF_01382">
    <property type="entry name" value="SecA"/>
    <property type="match status" value="1"/>
</dbReference>
<keyword evidence="10 12" id="KW-0811">Translocation</keyword>
<dbReference type="SUPFAM" id="SSF52540">
    <property type="entry name" value="P-loop containing nucleoside triphosphate hydrolases"/>
    <property type="match status" value="2"/>
</dbReference>
<protein>
    <recommendedName>
        <fullName evidence="12 13">Protein translocase subunit SecA</fullName>
        <ecNumber evidence="12">7.4.2.8</ecNumber>
    </recommendedName>
</protein>
<dbReference type="NCBIfam" id="NF006630">
    <property type="entry name" value="PRK09200.1"/>
    <property type="match status" value="1"/>
</dbReference>
<dbReference type="AlphaFoldDB" id="A0A1G1Z2E5"/>
<dbReference type="NCBIfam" id="TIGR00963">
    <property type="entry name" value="secA"/>
    <property type="match status" value="1"/>
</dbReference>
<evidence type="ECO:0000313" key="18">
    <source>
        <dbReference type="Proteomes" id="UP000178515"/>
    </source>
</evidence>
<comment type="similarity">
    <text evidence="2 12 13">Belongs to the SecA family.</text>
</comment>
<dbReference type="EMBL" id="MHIX01000036">
    <property type="protein sequence ID" value="OGY58704.1"/>
    <property type="molecule type" value="Genomic_DNA"/>
</dbReference>
<dbReference type="GO" id="GO:0065002">
    <property type="term" value="P:intracellular protein transmembrane transport"/>
    <property type="evidence" value="ECO:0007669"/>
    <property type="project" value="UniProtKB-UniRule"/>
</dbReference>
<dbReference type="PROSITE" id="PS51196">
    <property type="entry name" value="SECA_MOTOR_DEAD"/>
    <property type="match status" value="1"/>
</dbReference>
<dbReference type="InterPro" id="IPR011130">
    <property type="entry name" value="SecA_preprotein_X-link_dom"/>
</dbReference>
<dbReference type="Pfam" id="PF01043">
    <property type="entry name" value="SecA_PP_bind"/>
    <property type="match status" value="1"/>
</dbReference>
<keyword evidence="3 12" id="KW-0813">Transport</keyword>
<evidence type="ECO:0000313" key="17">
    <source>
        <dbReference type="EMBL" id="OGY58704.1"/>
    </source>
</evidence>
<evidence type="ECO:0000256" key="6">
    <source>
        <dbReference type="ARBA" id="ARBA00022741"/>
    </source>
</evidence>
<comment type="catalytic activity">
    <reaction evidence="12">
        <text>ATP + H2O + cellular proteinSide 1 = ADP + phosphate + cellular proteinSide 2.</text>
        <dbReference type="EC" id="7.4.2.8"/>
    </reaction>
</comment>
<dbReference type="CDD" id="cd18803">
    <property type="entry name" value="SF2_C_secA"/>
    <property type="match status" value="1"/>
</dbReference>
<evidence type="ECO:0000256" key="2">
    <source>
        <dbReference type="ARBA" id="ARBA00007650"/>
    </source>
</evidence>
<evidence type="ECO:0000259" key="15">
    <source>
        <dbReference type="PROSITE" id="PS51194"/>
    </source>
</evidence>
<keyword evidence="5 12" id="KW-0963">Cytoplasm</keyword>
<keyword evidence="8 12" id="KW-0653">Protein transport</keyword>
<dbReference type="GO" id="GO:0008564">
    <property type="term" value="F:protein-exporting ATPase activity"/>
    <property type="evidence" value="ECO:0007669"/>
    <property type="project" value="UniProtKB-EC"/>
</dbReference>
<dbReference type="FunFam" id="3.90.1440.10:FF:000002">
    <property type="entry name" value="Protein translocase subunit SecA"/>
    <property type="match status" value="1"/>
</dbReference>
<dbReference type="Pfam" id="PF21090">
    <property type="entry name" value="P-loop_SecA"/>
    <property type="match status" value="2"/>
</dbReference>
<dbReference type="PROSITE" id="PS51194">
    <property type="entry name" value="HELICASE_CTER"/>
    <property type="match status" value="1"/>
</dbReference>
<dbReference type="SUPFAM" id="SSF81886">
    <property type="entry name" value="Helical scaffold and wing domains of SecA"/>
    <property type="match status" value="1"/>
</dbReference>
<dbReference type="Pfam" id="PF07517">
    <property type="entry name" value="SecA_DEAD"/>
    <property type="match status" value="1"/>
</dbReference>
<dbReference type="InterPro" id="IPR011115">
    <property type="entry name" value="SecA_DEAD"/>
</dbReference>
<dbReference type="Pfam" id="PF07516">
    <property type="entry name" value="SecA_SW"/>
    <property type="match status" value="1"/>
</dbReference>
<dbReference type="Gene3D" id="1.10.3060.10">
    <property type="entry name" value="Helical scaffold and wing domains of SecA"/>
    <property type="match status" value="1"/>
</dbReference>
<organism evidence="17 18">
    <name type="scientific">Candidatus Colwellbacteria bacterium RIFCSPHIGHO2_12_FULL_44_17</name>
    <dbReference type="NCBI Taxonomy" id="1797689"/>
    <lineage>
        <taxon>Bacteria</taxon>
        <taxon>Candidatus Colwelliibacteriota</taxon>
    </lineage>
</organism>
<evidence type="ECO:0000256" key="4">
    <source>
        <dbReference type="ARBA" id="ARBA00022475"/>
    </source>
</evidence>
<name>A0A1G1Z2E5_9BACT</name>
<comment type="subcellular location">
    <subcellularLocation>
        <location evidence="12">Cell membrane</location>
        <topology evidence="12">Peripheral membrane protein</topology>
        <orientation evidence="12">Cytoplasmic side</orientation>
    </subcellularLocation>
    <subcellularLocation>
        <location evidence="12">Cytoplasm</location>
    </subcellularLocation>
    <subcellularLocation>
        <location evidence="1">Membrane</location>
        <topology evidence="1">Peripheral membrane protein</topology>
    </subcellularLocation>
    <text evidence="12">Distribution is 50-50.</text>
</comment>